<proteinExistence type="predicted"/>
<accession>A0A6N2R4J7</accession>
<organism evidence="2">
    <name type="scientific">Bacteroides faecis</name>
    <dbReference type="NCBI Taxonomy" id="674529"/>
    <lineage>
        <taxon>Bacteria</taxon>
        <taxon>Pseudomonadati</taxon>
        <taxon>Bacteroidota</taxon>
        <taxon>Bacteroidia</taxon>
        <taxon>Bacteroidales</taxon>
        <taxon>Bacteroidaceae</taxon>
        <taxon>Bacteroides</taxon>
    </lineage>
</organism>
<sequence length="45" mass="5247">MKTETRTYTLYQTTELSEESKEKGSSSLLMVKSDEERLTQQELNC</sequence>
<evidence type="ECO:0000256" key="1">
    <source>
        <dbReference type="SAM" id="MobiDB-lite"/>
    </source>
</evidence>
<protein>
    <submittedName>
        <fullName evidence="2">Uncharacterized protein</fullName>
    </submittedName>
</protein>
<gene>
    <name evidence="2" type="ORF">BFLFYP10_05096</name>
</gene>
<dbReference type="RefSeq" id="WP_022301039.1">
    <property type="nucleotide sequence ID" value="NZ_CACRSZ010000004.1"/>
</dbReference>
<dbReference type="EMBL" id="CACRSZ010000004">
    <property type="protein sequence ID" value="VYS75812.1"/>
    <property type="molecule type" value="Genomic_DNA"/>
</dbReference>
<reference evidence="2" key="1">
    <citation type="submission" date="2019-11" db="EMBL/GenBank/DDBJ databases">
        <authorList>
            <person name="Feng L."/>
        </authorList>
    </citation>
    <scope>NUCLEOTIDE SEQUENCE</scope>
    <source>
        <strain evidence="2">BfaecisLFYP10</strain>
    </source>
</reference>
<feature type="compositionally biased region" description="Low complexity" evidence="1">
    <location>
        <begin position="1"/>
        <end position="15"/>
    </location>
</feature>
<dbReference type="AlphaFoldDB" id="A0A6N2R4J7"/>
<name>A0A6N2R4J7_9BACE</name>
<feature type="region of interest" description="Disordered" evidence="1">
    <location>
        <begin position="1"/>
        <end position="45"/>
    </location>
</feature>
<evidence type="ECO:0000313" key="2">
    <source>
        <dbReference type="EMBL" id="VYS75812.1"/>
    </source>
</evidence>